<evidence type="ECO:0000313" key="3">
    <source>
        <dbReference type="Proteomes" id="UP000198460"/>
    </source>
</evidence>
<sequence length="57" mass="6284">MGEWIVISIVLAAWVACAAIFIRRASAVFFQALGDPRETGSSKQKTTWHAGLRQAHE</sequence>
<reference evidence="2 3" key="1">
    <citation type="submission" date="2017-04" db="EMBL/GenBank/DDBJ databases">
        <authorList>
            <person name="Afonso C.L."/>
            <person name="Miller P.J."/>
            <person name="Scott M.A."/>
            <person name="Spackman E."/>
            <person name="Goraichik I."/>
            <person name="Dimitrov K.M."/>
            <person name="Suarez D.L."/>
            <person name="Swayne D.E."/>
        </authorList>
    </citation>
    <scope>NUCLEOTIDE SEQUENCE [LARGE SCALE GENOMIC DNA]</scope>
    <source>
        <strain evidence="2">LMG 28154</strain>
    </source>
</reference>
<proteinExistence type="predicted"/>
<dbReference type="EMBL" id="FXAN01000106">
    <property type="protein sequence ID" value="SMG02587.1"/>
    <property type="molecule type" value="Genomic_DNA"/>
</dbReference>
<feature type="region of interest" description="Disordered" evidence="1">
    <location>
        <begin position="36"/>
        <end position="57"/>
    </location>
</feature>
<protein>
    <submittedName>
        <fullName evidence="2">Uncharacterized protein</fullName>
    </submittedName>
</protein>
<accession>A0A238HCH4</accession>
<dbReference type="RefSeq" id="WP_096030775.1">
    <property type="nucleotide sequence ID" value="NZ_CP013448.1"/>
</dbReference>
<evidence type="ECO:0000313" key="2">
    <source>
        <dbReference type="EMBL" id="SMG02587.1"/>
    </source>
</evidence>
<dbReference type="AlphaFoldDB" id="A0A238HCH4"/>
<name>A0A238HCH4_9BURK</name>
<evidence type="ECO:0000256" key="1">
    <source>
        <dbReference type="SAM" id="MobiDB-lite"/>
    </source>
</evidence>
<dbReference type="Proteomes" id="UP000198460">
    <property type="component" value="Unassembled WGS sequence"/>
</dbReference>
<gene>
    <name evidence="2" type="ORF">BSIN_1029</name>
</gene>
<organism evidence="2 3">
    <name type="scientific">Burkholderia singularis</name>
    <dbReference type="NCBI Taxonomy" id="1503053"/>
    <lineage>
        <taxon>Bacteria</taxon>
        <taxon>Pseudomonadati</taxon>
        <taxon>Pseudomonadota</taxon>
        <taxon>Betaproteobacteria</taxon>
        <taxon>Burkholderiales</taxon>
        <taxon>Burkholderiaceae</taxon>
        <taxon>Burkholderia</taxon>
        <taxon>pseudomallei group</taxon>
    </lineage>
</organism>